<dbReference type="AlphaFoldDB" id="A0A9J6D7I2"/>
<reference evidence="1" key="2">
    <citation type="submission" date="2021-09" db="EMBL/GenBank/DDBJ databases">
        <authorList>
            <person name="Jia N."/>
            <person name="Wang J."/>
            <person name="Shi W."/>
            <person name="Du L."/>
            <person name="Sun Y."/>
            <person name="Zhan W."/>
            <person name="Jiang J."/>
            <person name="Wang Q."/>
            <person name="Zhang B."/>
            <person name="Ji P."/>
            <person name="Sakyi L.B."/>
            <person name="Cui X."/>
            <person name="Yuan T."/>
            <person name="Jiang B."/>
            <person name="Yang W."/>
            <person name="Lam T.T.-Y."/>
            <person name="Chang Q."/>
            <person name="Ding S."/>
            <person name="Wang X."/>
            <person name="Zhu J."/>
            <person name="Ruan X."/>
            <person name="Zhao L."/>
            <person name="Wei J."/>
            <person name="Que T."/>
            <person name="Du C."/>
            <person name="Cheng J."/>
            <person name="Dai P."/>
            <person name="Han X."/>
            <person name="Huang E."/>
            <person name="Gao Y."/>
            <person name="Liu J."/>
            <person name="Shao H."/>
            <person name="Ye R."/>
            <person name="Li L."/>
            <person name="Wei W."/>
            <person name="Wang X."/>
            <person name="Wang C."/>
            <person name="Huo Q."/>
            <person name="Li W."/>
            <person name="Guo W."/>
            <person name="Chen H."/>
            <person name="Chen S."/>
            <person name="Zhou L."/>
            <person name="Zhou L."/>
            <person name="Ni X."/>
            <person name="Tian J."/>
            <person name="Zhou Y."/>
            <person name="Sheng Y."/>
            <person name="Liu T."/>
            <person name="Pan Y."/>
            <person name="Xia L."/>
            <person name="Li J."/>
            <person name="Zhao F."/>
            <person name="Cao W."/>
        </authorList>
    </citation>
    <scope>NUCLEOTIDE SEQUENCE</scope>
    <source>
        <strain evidence="1">Rmic-2018</strain>
        <tissue evidence="1">Larvae</tissue>
    </source>
</reference>
<evidence type="ECO:0000313" key="2">
    <source>
        <dbReference type="Proteomes" id="UP000821866"/>
    </source>
</evidence>
<keyword evidence="2" id="KW-1185">Reference proteome</keyword>
<organism evidence="1 2">
    <name type="scientific">Rhipicephalus microplus</name>
    <name type="common">Cattle tick</name>
    <name type="synonym">Boophilus microplus</name>
    <dbReference type="NCBI Taxonomy" id="6941"/>
    <lineage>
        <taxon>Eukaryota</taxon>
        <taxon>Metazoa</taxon>
        <taxon>Ecdysozoa</taxon>
        <taxon>Arthropoda</taxon>
        <taxon>Chelicerata</taxon>
        <taxon>Arachnida</taxon>
        <taxon>Acari</taxon>
        <taxon>Parasitiformes</taxon>
        <taxon>Ixodida</taxon>
        <taxon>Ixodoidea</taxon>
        <taxon>Ixodidae</taxon>
        <taxon>Rhipicephalinae</taxon>
        <taxon>Rhipicephalus</taxon>
        <taxon>Boophilus</taxon>
    </lineage>
</organism>
<dbReference type="EMBL" id="JABSTU010000011">
    <property type="protein sequence ID" value="KAH8010010.1"/>
    <property type="molecule type" value="Genomic_DNA"/>
</dbReference>
<proteinExistence type="predicted"/>
<sequence>MGPGEWPFNGDNEQRPCALLMKDDGERSSELHDAADRLIDQSHSLHLAPGENRVPLALFMNAYAEELAFPTIYMGVPRRSSVHVPCRSLWRAARYGAPTGVEQRRSTSCIWPRR</sequence>
<reference evidence="1" key="1">
    <citation type="journal article" date="2020" name="Cell">
        <title>Large-Scale Comparative Analyses of Tick Genomes Elucidate Their Genetic Diversity and Vector Capacities.</title>
        <authorList>
            <consortium name="Tick Genome and Microbiome Consortium (TIGMIC)"/>
            <person name="Jia N."/>
            <person name="Wang J."/>
            <person name="Shi W."/>
            <person name="Du L."/>
            <person name="Sun Y."/>
            <person name="Zhan W."/>
            <person name="Jiang J.F."/>
            <person name="Wang Q."/>
            <person name="Zhang B."/>
            <person name="Ji P."/>
            <person name="Bell-Sakyi L."/>
            <person name="Cui X.M."/>
            <person name="Yuan T.T."/>
            <person name="Jiang B.G."/>
            <person name="Yang W.F."/>
            <person name="Lam T.T."/>
            <person name="Chang Q.C."/>
            <person name="Ding S.J."/>
            <person name="Wang X.J."/>
            <person name="Zhu J.G."/>
            <person name="Ruan X.D."/>
            <person name="Zhao L."/>
            <person name="Wei J.T."/>
            <person name="Ye R.Z."/>
            <person name="Que T.C."/>
            <person name="Du C.H."/>
            <person name="Zhou Y.H."/>
            <person name="Cheng J.X."/>
            <person name="Dai P.F."/>
            <person name="Guo W.B."/>
            <person name="Han X.H."/>
            <person name="Huang E.J."/>
            <person name="Li L.F."/>
            <person name="Wei W."/>
            <person name="Gao Y.C."/>
            <person name="Liu J.Z."/>
            <person name="Shao H.Z."/>
            <person name="Wang X."/>
            <person name="Wang C.C."/>
            <person name="Yang T.C."/>
            <person name="Huo Q.B."/>
            <person name="Li W."/>
            <person name="Chen H.Y."/>
            <person name="Chen S.E."/>
            <person name="Zhou L.G."/>
            <person name="Ni X.B."/>
            <person name="Tian J.H."/>
            <person name="Sheng Y."/>
            <person name="Liu T."/>
            <person name="Pan Y.S."/>
            <person name="Xia L.Y."/>
            <person name="Li J."/>
            <person name="Zhao F."/>
            <person name="Cao W.C."/>
        </authorList>
    </citation>
    <scope>NUCLEOTIDE SEQUENCE</scope>
    <source>
        <strain evidence="1">Rmic-2018</strain>
    </source>
</reference>
<comment type="caution">
    <text evidence="1">The sequence shown here is derived from an EMBL/GenBank/DDBJ whole genome shotgun (WGS) entry which is preliminary data.</text>
</comment>
<protein>
    <submittedName>
        <fullName evidence="1">Uncharacterized protein</fullName>
    </submittedName>
</protein>
<accession>A0A9J6D7I2</accession>
<gene>
    <name evidence="1" type="ORF">HPB51_024360</name>
</gene>
<evidence type="ECO:0000313" key="1">
    <source>
        <dbReference type="EMBL" id="KAH8010010.1"/>
    </source>
</evidence>
<dbReference type="Proteomes" id="UP000821866">
    <property type="component" value="Chromosome 9"/>
</dbReference>
<name>A0A9J6D7I2_RHIMP</name>